<organism evidence="1 2">
    <name type="scientific">Sphagnum jensenii</name>
    <dbReference type="NCBI Taxonomy" id="128206"/>
    <lineage>
        <taxon>Eukaryota</taxon>
        <taxon>Viridiplantae</taxon>
        <taxon>Streptophyta</taxon>
        <taxon>Embryophyta</taxon>
        <taxon>Bryophyta</taxon>
        <taxon>Sphagnophytina</taxon>
        <taxon>Sphagnopsida</taxon>
        <taxon>Sphagnales</taxon>
        <taxon>Sphagnaceae</taxon>
        <taxon>Sphagnum</taxon>
    </lineage>
</organism>
<evidence type="ECO:0000313" key="2">
    <source>
        <dbReference type="Proteomes" id="UP001497444"/>
    </source>
</evidence>
<protein>
    <submittedName>
        <fullName evidence="1">Uncharacterized protein</fullName>
    </submittedName>
</protein>
<name>A0ABP0X6W9_9BRYO</name>
<reference evidence="1" key="1">
    <citation type="submission" date="2024-02" db="EMBL/GenBank/DDBJ databases">
        <authorList>
            <consortium name="ELIXIR-Norway"/>
            <consortium name="Elixir Norway"/>
        </authorList>
    </citation>
    <scope>NUCLEOTIDE SEQUENCE</scope>
</reference>
<dbReference type="EMBL" id="OZ020101">
    <property type="protein sequence ID" value="CAK9274851.1"/>
    <property type="molecule type" value="Genomic_DNA"/>
</dbReference>
<keyword evidence="2" id="KW-1185">Reference proteome</keyword>
<sequence length="113" mass="12446">MVERECTRLPDSCSKLQSFREVARVLRVGIICHNQDGGGFGDSNRSDYCYFFLQVSASVSGMLSRYLPLYKLAVPSVNQRFNPFLFPPPASLIPFAGQAAATPGCTQRYSSDA</sequence>
<dbReference type="Proteomes" id="UP001497444">
    <property type="component" value="Chromosome 6"/>
</dbReference>
<proteinExistence type="predicted"/>
<gene>
    <name evidence="1" type="ORF">CSSPJE1EN1_LOCUS20329</name>
</gene>
<evidence type="ECO:0000313" key="1">
    <source>
        <dbReference type="EMBL" id="CAK9274851.1"/>
    </source>
</evidence>
<accession>A0ABP0X6W9</accession>